<organism evidence="2 3">
    <name type="scientific">Streptomyces griseus</name>
    <dbReference type="NCBI Taxonomy" id="1911"/>
    <lineage>
        <taxon>Bacteria</taxon>
        <taxon>Bacillati</taxon>
        <taxon>Actinomycetota</taxon>
        <taxon>Actinomycetes</taxon>
        <taxon>Kitasatosporales</taxon>
        <taxon>Streptomycetaceae</taxon>
        <taxon>Streptomyces</taxon>
    </lineage>
</organism>
<feature type="compositionally biased region" description="Basic and acidic residues" evidence="1">
    <location>
        <begin position="39"/>
        <end position="48"/>
    </location>
</feature>
<dbReference type="AlphaFoldDB" id="A0A380PCR3"/>
<dbReference type="EMBL" id="UHID01000009">
    <property type="protein sequence ID" value="SUP62738.1"/>
    <property type="molecule type" value="Genomic_DNA"/>
</dbReference>
<feature type="compositionally biased region" description="Basic residues" evidence="1">
    <location>
        <begin position="1"/>
        <end position="11"/>
    </location>
</feature>
<feature type="compositionally biased region" description="Basic and acidic residues" evidence="1">
    <location>
        <begin position="84"/>
        <end position="100"/>
    </location>
</feature>
<feature type="compositionally biased region" description="Low complexity" evidence="1">
    <location>
        <begin position="29"/>
        <end position="38"/>
    </location>
</feature>
<sequence>MSATRIPRRAGRGGVPEPLRFCGTPGVPPAGRAAAGCRRYGEDAEDRPALTGVDGRPGPPPEGGAGVLGARRRARARQMAGAGPRERVVARTERAERRAAEPAGCTLFPRRAVEHPDAPPHRENRCGPRRAFPGRVRPPA</sequence>
<protein>
    <submittedName>
        <fullName evidence="2">MerR family transcriptional regulator</fullName>
    </submittedName>
</protein>
<dbReference type="GeneID" id="95071970"/>
<dbReference type="RefSeq" id="WP_115069929.1">
    <property type="nucleotide sequence ID" value="NZ_UHID01000009.1"/>
</dbReference>
<dbReference type="Proteomes" id="UP000254150">
    <property type="component" value="Unassembled WGS sequence"/>
</dbReference>
<name>A0A380PCR3_STRGR</name>
<proteinExistence type="predicted"/>
<evidence type="ECO:0000313" key="2">
    <source>
        <dbReference type="EMBL" id="SUP62738.1"/>
    </source>
</evidence>
<gene>
    <name evidence="2" type="ORF">NCTC7807_05913</name>
</gene>
<accession>A0A380PCR3</accession>
<feature type="compositionally biased region" description="Basic and acidic residues" evidence="1">
    <location>
        <begin position="111"/>
        <end position="126"/>
    </location>
</feature>
<feature type="region of interest" description="Disordered" evidence="1">
    <location>
        <begin position="1"/>
        <end position="140"/>
    </location>
</feature>
<evidence type="ECO:0000256" key="1">
    <source>
        <dbReference type="SAM" id="MobiDB-lite"/>
    </source>
</evidence>
<evidence type="ECO:0000313" key="3">
    <source>
        <dbReference type="Proteomes" id="UP000254150"/>
    </source>
</evidence>
<reference evidence="2 3" key="1">
    <citation type="submission" date="2018-06" db="EMBL/GenBank/DDBJ databases">
        <authorList>
            <consortium name="Pathogen Informatics"/>
            <person name="Doyle S."/>
        </authorList>
    </citation>
    <scope>NUCLEOTIDE SEQUENCE [LARGE SCALE GENOMIC DNA]</scope>
    <source>
        <strain evidence="2 3">NCTC7807</strain>
    </source>
</reference>